<dbReference type="EMBL" id="CAICTM010000339">
    <property type="protein sequence ID" value="CAB9508264.1"/>
    <property type="molecule type" value="Genomic_DNA"/>
</dbReference>
<evidence type="ECO:0000256" key="1">
    <source>
        <dbReference type="SAM" id="Phobius"/>
    </source>
</evidence>
<comment type="caution">
    <text evidence="2">The sequence shown here is derived from an EMBL/GenBank/DDBJ whole genome shotgun (WGS) entry which is preliminary data.</text>
</comment>
<keyword evidence="3" id="KW-1185">Reference proteome</keyword>
<keyword evidence="1" id="KW-0472">Membrane</keyword>
<keyword evidence="1" id="KW-1133">Transmembrane helix</keyword>
<dbReference type="AlphaFoldDB" id="A0A9N8DYD1"/>
<organism evidence="2 3">
    <name type="scientific">Seminavis robusta</name>
    <dbReference type="NCBI Taxonomy" id="568900"/>
    <lineage>
        <taxon>Eukaryota</taxon>
        <taxon>Sar</taxon>
        <taxon>Stramenopiles</taxon>
        <taxon>Ochrophyta</taxon>
        <taxon>Bacillariophyta</taxon>
        <taxon>Bacillariophyceae</taxon>
        <taxon>Bacillariophycidae</taxon>
        <taxon>Naviculales</taxon>
        <taxon>Naviculaceae</taxon>
        <taxon>Seminavis</taxon>
    </lineage>
</organism>
<dbReference type="Proteomes" id="UP001153069">
    <property type="component" value="Unassembled WGS sequence"/>
</dbReference>
<accession>A0A9N8DYD1</accession>
<name>A0A9N8DYD1_9STRA</name>
<protein>
    <submittedName>
        <fullName evidence="2">Uncharacterized protein</fullName>
    </submittedName>
</protein>
<gene>
    <name evidence="2" type="ORF">SEMRO_340_G121250.1</name>
</gene>
<evidence type="ECO:0000313" key="3">
    <source>
        <dbReference type="Proteomes" id="UP001153069"/>
    </source>
</evidence>
<sequence>MVGFKVPVSSPVGTAVVEPAVGLPVLVVGFPVAVVAPVGLWVKELTVGLPVKVVGAKVGVPDPVGANVAVEPGVGLLVPVVGLPVPVVAKVGLPVEELAVGLPVNVEGLKVAVVGTNVVVEPGVGLTVVVLGLPVPVVASVGLPVEELTVGLPVTVVGVKVVVPAGVGADVAVELGVGLLVAVVGLPVLVVANVGLLVEELAVGLPVTVVGVKVVVPVGVGADVAVEPGLGYSLLWWGCQFPWWLTLDCQLKNSLWTASDSGGVKVVVPAGVGAEVVWSRGWATRCCGGAASSRGG</sequence>
<keyword evidence="1" id="KW-0812">Transmembrane</keyword>
<evidence type="ECO:0000313" key="2">
    <source>
        <dbReference type="EMBL" id="CAB9508264.1"/>
    </source>
</evidence>
<feature type="transmembrane region" description="Helical" evidence="1">
    <location>
        <begin position="20"/>
        <end position="42"/>
    </location>
</feature>
<reference evidence="2" key="1">
    <citation type="submission" date="2020-06" db="EMBL/GenBank/DDBJ databases">
        <authorList>
            <consortium name="Plant Systems Biology data submission"/>
        </authorList>
    </citation>
    <scope>NUCLEOTIDE SEQUENCE</scope>
    <source>
        <strain evidence="2">D6</strain>
    </source>
</reference>
<proteinExistence type="predicted"/>